<evidence type="ECO:0000256" key="2">
    <source>
        <dbReference type="SAM" id="Phobius"/>
    </source>
</evidence>
<feature type="region of interest" description="Disordered" evidence="1">
    <location>
        <begin position="68"/>
        <end position="97"/>
    </location>
</feature>
<accession>A0A3S9MUR2</accession>
<dbReference type="PANTHER" id="PTHR43044:SF1">
    <property type="entry name" value="QUINOL:CYTOCHROME C OXIDOREDUCTASE QUINONE-BINDING SUBUNIT 2"/>
    <property type="match status" value="1"/>
</dbReference>
<dbReference type="Proteomes" id="UP000279600">
    <property type="component" value="Chromosome"/>
</dbReference>
<organism evidence="3 4">
    <name type="scientific">Nonlabens ponticola</name>
    <dbReference type="NCBI Taxonomy" id="2496866"/>
    <lineage>
        <taxon>Bacteria</taxon>
        <taxon>Pseudomonadati</taxon>
        <taxon>Bacteroidota</taxon>
        <taxon>Flavobacteriia</taxon>
        <taxon>Flavobacteriales</taxon>
        <taxon>Flavobacteriaceae</taxon>
        <taxon>Nonlabens</taxon>
    </lineage>
</organism>
<feature type="transmembrane region" description="Helical" evidence="2">
    <location>
        <begin position="154"/>
        <end position="174"/>
    </location>
</feature>
<feature type="transmembrane region" description="Helical" evidence="2">
    <location>
        <begin position="253"/>
        <end position="271"/>
    </location>
</feature>
<dbReference type="RefSeq" id="WP_126444809.1">
    <property type="nucleotide sequence ID" value="NZ_CP034549.1"/>
</dbReference>
<protein>
    <submittedName>
        <fullName evidence="3">Quinol:cytochrome C oxidoreductase</fullName>
    </submittedName>
</protein>
<gene>
    <name evidence="3" type="ORF">EJ995_01170</name>
</gene>
<keyword evidence="4" id="KW-1185">Reference proteome</keyword>
<dbReference type="OrthoDB" id="140980at2"/>
<feature type="transmembrane region" description="Helical" evidence="2">
    <location>
        <begin position="12"/>
        <end position="30"/>
    </location>
</feature>
<dbReference type="KEGG" id="noj:EJ995_01170"/>
<name>A0A3S9MUR2_9FLAO</name>
<evidence type="ECO:0000256" key="1">
    <source>
        <dbReference type="SAM" id="MobiDB-lite"/>
    </source>
</evidence>
<feature type="compositionally biased region" description="Basic and acidic residues" evidence="1">
    <location>
        <begin position="75"/>
        <end position="97"/>
    </location>
</feature>
<sequence length="469" mass="53639">MYTLTTKLKVFAVILMLVGAAFTVIGFLNVPGSEQEVEQMLADHDAHGSSHVDDDHSATSDENVHKETGYVTDNSVDHPEDAHTTTPHEAEDHSGSHAEHVYHQLQNRPWAAIYIAGFFFFMIGLGVLAFYAIQKVAQAGWSPVLFRVMEGISSYILPGGILMFIILLCSGLHLNHLFTWMEAGVDDPSSEAYDAIIAGKTGFLNVPFWLIRAGIFLVGWNIYRWNIRKFGLKQDDAEKGDIKWYKKGFKHSAMFLVFFIVTESIMAWDWIMSFDPHWFSTLFGWYVFASMFVTGITTIALVTIFLKSKGYLEFVNDSHIHDLAKFMFGISIFWTYLWFSQFMLIWYSNIPEEVTYFVTRIEDYNLLFFGMVAINFLFPLLILMNSDFKRVNWFVVTAGLFIVIGHYLDIFVMVSPATVGESWFIGFPEIGAFMFFAGVFLLYVFHTISKAPLLAKGDPYLDESKHFHY</sequence>
<feature type="transmembrane region" description="Helical" evidence="2">
    <location>
        <begin position="283"/>
        <end position="306"/>
    </location>
</feature>
<feature type="transmembrane region" description="Helical" evidence="2">
    <location>
        <begin position="423"/>
        <end position="445"/>
    </location>
</feature>
<dbReference type="PANTHER" id="PTHR43044">
    <property type="match status" value="1"/>
</dbReference>
<dbReference type="EMBL" id="CP034549">
    <property type="protein sequence ID" value="AZQ42912.1"/>
    <property type="molecule type" value="Genomic_DNA"/>
</dbReference>
<evidence type="ECO:0000313" key="3">
    <source>
        <dbReference type="EMBL" id="AZQ42912.1"/>
    </source>
</evidence>
<proteinExistence type="predicted"/>
<keyword evidence="2" id="KW-1133">Transmembrane helix</keyword>
<feature type="transmembrane region" description="Helical" evidence="2">
    <location>
        <begin position="391"/>
        <end position="411"/>
    </location>
</feature>
<feature type="transmembrane region" description="Helical" evidence="2">
    <location>
        <begin position="111"/>
        <end position="133"/>
    </location>
</feature>
<feature type="transmembrane region" description="Helical" evidence="2">
    <location>
        <begin position="366"/>
        <end position="384"/>
    </location>
</feature>
<feature type="transmembrane region" description="Helical" evidence="2">
    <location>
        <begin position="326"/>
        <end position="346"/>
    </location>
</feature>
<keyword evidence="2" id="KW-0472">Membrane</keyword>
<keyword evidence="2" id="KW-0812">Transmembrane</keyword>
<dbReference type="AlphaFoldDB" id="A0A3S9MUR2"/>
<feature type="transmembrane region" description="Helical" evidence="2">
    <location>
        <begin position="206"/>
        <end position="223"/>
    </location>
</feature>
<evidence type="ECO:0000313" key="4">
    <source>
        <dbReference type="Proteomes" id="UP000279600"/>
    </source>
</evidence>
<reference evidence="3 4" key="1">
    <citation type="submission" date="2018-12" db="EMBL/GenBank/DDBJ databases">
        <title>Complete genome of Nonlabens sp. MJ115.</title>
        <authorList>
            <person name="Choi H.S."/>
            <person name="Jung J."/>
        </authorList>
    </citation>
    <scope>NUCLEOTIDE SEQUENCE [LARGE SCALE GENOMIC DNA]</scope>
    <source>
        <strain evidence="3 4">MJ115</strain>
    </source>
</reference>